<dbReference type="Proteomes" id="UP000241546">
    <property type="component" value="Unassembled WGS sequence"/>
</dbReference>
<dbReference type="AlphaFoldDB" id="A0A2T4AZ86"/>
<dbReference type="GeneID" id="36601848"/>
<evidence type="ECO:0008006" key="3">
    <source>
        <dbReference type="Google" id="ProtNLM"/>
    </source>
</evidence>
<proteinExistence type="predicted"/>
<dbReference type="OrthoDB" id="4733042at2759"/>
<dbReference type="RefSeq" id="XP_024745611.1">
    <property type="nucleotide sequence ID" value="XM_024893730.1"/>
</dbReference>
<gene>
    <name evidence="1" type="ORF">BBK36DRAFT_1145077</name>
</gene>
<organism evidence="1 2">
    <name type="scientific">Trichoderma citrinoviride</name>
    <dbReference type="NCBI Taxonomy" id="58853"/>
    <lineage>
        <taxon>Eukaryota</taxon>
        <taxon>Fungi</taxon>
        <taxon>Dikarya</taxon>
        <taxon>Ascomycota</taxon>
        <taxon>Pezizomycotina</taxon>
        <taxon>Sordariomycetes</taxon>
        <taxon>Hypocreomycetidae</taxon>
        <taxon>Hypocreales</taxon>
        <taxon>Hypocreaceae</taxon>
        <taxon>Trichoderma</taxon>
    </lineage>
</organism>
<protein>
    <recommendedName>
        <fullName evidence="3">DDE-1 domain-containing protein</fullName>
    </recommendedName>
</protein>
<sequence>MDENSPAFRAAAAILQDQAEDLLLLEYVECVQRSGFPITKSQLMAAARDLRRRRDPAAGEMDRDFYGSWLLDHPEVRIYRDATTLIIKFFEDLTKIVRDCRIGASEYWSQDECSIRAGTVRQQVQVAVTESIRSQTSRGVDPSNPESTGLLVTANGACDTIPPWLIFKTFPASWPEEGEAVDDNDESIRFVQSATGFSNAEIALQWLHHFNMWSWKRSERAQQSGKTLEEWFGCDAWLRNPQTPHSEPHTATPTVRLPHEKIYRLLVIDSSLGHTSLDFFDYCRKFDIIVIVIPSDLPFPQSIGEDV</sequence>
<dbReference type="EMBL" id="KZ680224">
    <property type="protein sequence ID" value="PTB62291.1"/>
    <property type="molecule type" value="Genomic_DNA"/>
</dbReference>
<evidence type="ECO:0000313" key="2">
    <source>
        <dbReference type="Proteomes" id="UP000241546"/>
    </source>
</evidence>
<evidence type="ECO:0000313" key="1">
    <source>
        <dbReference type="EMBL" id="PTB62291.1"/>
    </source>
</evidence>
<reference evidence="2" key="1">
    <citation type="submission" date="2016-07" db="EMBL/GenBank/DDBJ databases">
        <title>Multiple horizontal gene transfer events from other fungi enriched the ability of initially mycotrophic Trichoderma (Ascomycota) to feed on dead plant biomass.</title>
        <authorList>
            <consortium name="DOE Joint Genome Institute"/>
            <person name="Atanasova L."/>
            <person name="Chenthamara K."/>
            <person name="Zhang J."/>
            <person name="Grujic M."/>
            <person name="Henrissat B."/>
            <person name="Kuo A."/>
            <person name="Aerts A."/>
            <person name="Salamov A."/>
            <person name="Lipzen A."/>
            <person name="Labutti K."/>
            <person name="Barry K."/>
            <person name="Miao Y."/>
            <person name="Rahimi M.J."/>
            <person name="Shen Q."/>
            <person name="Grigoriev I.V."/>
            <person name="Kubicek C.P."/>
            <person name="Druzhinina I.S."/>
        </authorList>
    </citation>
    <scope>NUCLEOTIDE SEQUENCE [LARGE SCALE GENOMIC DNA]</scope>
    <source>
        <strain evidence="2">TUCIM 6016</strain>
    </source>
</reference>
<name>A0A2T4AZ86_9HYPO</name>
<accession>A0A2T4AZ86</accession>
<keyword evidence="2" id="KW-1185">Reference proteome</keyword>